<evidence type="ECO:0000256" key="3">
    <source>
        <dbReference type="ARBA" id="ARBA00022840"/>
    </source>
</evidence>
<keyword evidence="2" id="KW-0547">Nucleotide-binding</keyword>
<sequence length="284" mass="32200">MLALDIRNLSKTYPNFQLKDVTFQLEKGYIMGFIGANGAGKTTTIKSILNLIHIDSGEVRIFGKNIAEHEIELKQDIGYAFGGIDFYTRSKIRALTEVVKKFYTNWDDEIYSYYLRRFKLDENKKIVELSTGMRVKYSLALALSHGAKLLILDEPTSGLDPIARDDLLDLFQSLVAEGEISILFSTHITSDLEKCADYITYIHNGRIINSAVKEEFIESYLLLNGSVSQLDLVKAQLISYKTNSFGFTGLIHAKDFDPSLDVKAARPTLEEIMIYFAKKEDMYV</sequence>
<dbReference type="AlphaFoldDB" id="A0A1R1EPL6"/>
<proteinExistence type="predicted"/>
<keyword evidence="6" id="KW-1185">Reference proteome</keyword>
<dbReference type="GO" id="GO:0005524">
    <property type="term" value="F:ATP binding"/>
    <property type="evidence" value="ECO:0007669"/>
    <property type="project" value="UniProtKB-KW"/>
</dbReference>
<dbReference type="InterPro" id="IPR051782">
    <property type="entry name" value="ABC_Transporter_VariousFunc"/>
</dbReference>
<dbReference type="STRING" id="297318.BK138_18250"/>
<keyword evidence="3 5" id="KW-0067">ATP-binding</keyword>
<dbReference type="Pfam" id="PF00005">
    <property type="entry name" value="ABC_tran"/>
    <property type="match status" value="1"/>
</dbReference>
<evidence type="ECO:0000256" key="1">
    <source>
        <dbReference type="ARBA" id="ARBA00022448"/>
    </source>
</evidence>
<dbReference type="InterPro" id="IPR027417">
    <property type="entry name" value="P-loop_NTPase"/>
</dbReference>
<comment type="caution">
    <text evidence="5">The sequence shown here is derived from an EMBL/GenBank/DDBJ whole genome shotgun (WGS) entry which is preliminary data.</text>
</comment>
<evidence type="ECO:0000256" key="2">
    <source>
        <dbReference type="ARBA" id="ARBA00022741"/>
    </source>
</evidence>
<reference evidence="5 6" key="1">
    <citation type="submission" date="2016-11" db="EMBL/GenBank/DDBJ databases">
        <title>Paenibacillus species isolates.</title>
        <authorList>
            <person name="Beno S.M."/>
        </authorList>
    </citation>
    <scope>NUCLEOTIDE SEQUENCE [LARGE SCALE GENOMIC DNA]</scope>
    <source>
        <strain evidence="5 6">FSL R5-0378</strain>
    </source>
</reference>
<dbReference type="PANTHER" id="PTHR42939">
    <property type="entry name" value="ABC TRANSPORTER ATP-BINDING PROTEIN ALBC-RELATED"/>
    <property type="match status" value="1"/>
</dbReference>
<name>A0A1R1EPL6_9BACL</name>
<evidence type="ECO:0000259" key="4">
    <source>
        <dbReference type="PROSITE" id="PS50893"/>
    </source>
</evidence>
<protein>
    <submittedName>
        <fullName evidence="5">ABC transporter ATP-binding protein</fullName>
    </submittedName>
</protein>
<keyword evidence="1" id="KW-0813">Transport</keyword>
<dbReference type="Gene3D" id="3.40.50.300">
    <property type="entry name" value="P-loop containing nucleotide triphosphate hydrolases"/>
    <property type="match status" value="1"/>
</dbReference>
<dbReference type="InterPro" id="IPR003593">
    <property type="entry name" value="AAA+_ATPase"/>
</dbReference>
<dbReference type="SMART" id="SM00382">
    <property type="entry name" value="AAA"/>
    <property type="match status" value="1"/>
</dbReference>
<dbReference type="PROSITE" id="PS50893">
    <property type="entry name" value="ABC_TRANSPORTER_2"/>
    <property type="match status" value="1"/>
</dbReference>
<feature type="domain" description="ABC transporter" evidence="4">
    <location>
        <begin position="1"/>
        <end position="229"/>
    </location>
</feature>
<dbReference type="EMBL" id="MRTP01000004">
    <property type="protein sequence ID" value="OMF53760.1"/>
    <property type="molecule type" value="Genomic_DNA"/>
</dbReference>
<dbReference type="CDD" id="cd03230">
    <property type="entry name" value="ABC_DR_subfamily_A"/>
    <property type="match status" value="1"/>
</dbReference>
<evidence type="ECO:0000313" key="5">
    <source>
        <dbReference type="EMBL" id="OMF53760.1"/>
    </source>
</evidence>
<dbReference type="RefSeq" id="WP_076171492.1">
    <property type="nucleotide sequence ID" value="NZ_MRTP01000004.1"/>
</dbReference>
<dbReference type="Proteomes" id="UP000187172">
    <property type="component" value="Unassembled WGS sequence"/>
</dbReference>
<gene>
    <name evidence="5" type="ORF">BK138_18250</name>
</gene>
<evidence type="ECO:0000313" key="6">
    <source>
        <dbReference type="Proteomes" id="UP000187172"/>
    </source>
</evidence>
<dbReference type="PANTHER" id="PTHR42939:SF3">
    <property type="entry name" value="ABC TRANSPORTER ATP-BINDING COMPONENT"/>
    <property type="match status" value="1"/>
</dbReference>
<organism evidence="5 6">
    <name type="scientific">Paenibacillus rhizosphaerae</name>
    <dbReference type="NCBI Taxonomy" id="297318"/>
    <lineage>
        <taxon>Bacteria</taxon>
        <taxon>Bacillati</taxon>
        <taxon>Bacillota</taxon>
        <taxon>Bacilli</taxon>
        <taxon>Bacillales</taxon>
        <taxon>Paenibacillaceae</taxon>
        <taxon>Paenibacillus</taxon>
    </lineage>
</organism>
<dbReference type="SUPFAM" id="SSF52540">
    <property type="entry name" value="P-loop containing nucleoside triphosphate hydrolases"/>
    <property type="match status" value="1"/>
</dbReference>
<dbReference type="GO" id="GO:0016887">
    <property type="term" value="F:ATP hydrolysis activity"/>
    <property type="evidence" value="ECO:0007669"/>
    <property type="project" value="InterPro"/>
</dbReference>
<dbReference type="InterPro" id="IPR003439">
    <property type="entry name" value="ABC_transporter-like_ATP-bd"/>
</dbReference>
<accession>A0A1R1EPL6</accession>